<protein>
    <submittedName>
        <fullName evidence="1">Uncharacterized protein</fullName>
    </submittedName>
</protein>
<dbReference type="Proteomes" id="UP000289438">
    <property type="component" value="Segment"/>
</dbReference>
<proteinExistence type="predicted"/>
<keyword evidence="2" id="KW-1185">Reference proteome</keyword>
<dbReference type="GeneID" id="64408832"/>
<evidence type="ECO:0000313" key="2">
    <source>
        <dbReference type="Proteomes" id="UP000289438"/>
    </source>
</evidence>
<reference evidence="1 2" key="1">
    <citation type="submission" date="2018-02" db="EMBL/GenBank/DDBJ databases">
        <title>Isolation, characterization and comparative genomics of Xanthomonas oryzae pv. oryzae bacteriophages.</title>
        <authorList>
            <person name="Varga I."/>
            <person name="Molnar J."/>
            <person name="Gazdag A."/>
            <person name="Szucs D."/>
            <person name="Doffkay Z."/>
            <person name="Valappil S.K."/>
            <person name="Papp S."/>
            <person name="Pinter R."/>
            <person name="Vera Cruz C.M."/>
            <person name="Ricardo O."/>
            <person name="Vizi T."/>
            <person name="Schneider G."/>
            <person name="Rakhely G."/>
            <person name="Kovacs T."/>
        </authorList>
    </citation>
    <scope>NUCLEOTIDE SEQUENCE [LARGE SCALE GENOMIC DNA]</scope>
</reference>
<evidence type="ECO:0000313" key="1">
    <source>
        <dbReference type="EMBL" id="AVO23697.1"/>
    </source>
</evidence>
<name>A0A3S7I5Z0_9CAUD</name>
<dbReference type="KEGG" id="vg:64408832"/>
<dbReference type="EMBL" id="MG944227">
    <property type="protein sequence ID" value="AVO23697.1"/>
    <property type="molecule type" value="Genomic_DNA"/>
</dbReference>
<dbReference type="RefSeq" id="YP_010052463.1">
    <property type="nucleotide sequence ID" value="NC_054458.1"/>
</dbReference>
<accession>A0A3S7I5Z0</accession>
<sequence>MKLRYCILAAAAALGFANVVKATDDFEANIVLSDISWHGIGGGVQINHRTFIVQGPLIQAWQRTPVNPSYQDFLYVKGVFDCQQWSFRAVTIMFSNGQYQDLSDPAIFPEPGTQPYNTLNTLCGAYGYHRKPGQMRQALPPPPAPVKRAVIDGKEVKLVSSPRRGVLRIDYMDGSYELRGPAK</sequence>
<organism evidence="1 2">
    <name type="scientific">Xanthomonas phage XPP1</name>
    <dbReference type="NCBI Taxonomy" id="2099853"/>
    <lineage>
        <taxon>Viruses</taxon>
        <taxon>Duplodnaviria</taxon>
        <taxon>Heunggongvirae</taxon>
        <taxon>Uroviricota</taxon>
        <taxon>Caudoviricetes</taxon>
        <taxon>Kantovirinae</taxon>
        <taxon>Tsukubavirus</taxon>
        <taxon>Tsukubavirus XPP1</taxon>
    </lineage>
</organism>